<evidence type="ECO:0000313" key="2">
    <source>
        <dbReference type="Proteomes" id="UP000789901"/>
    </source>
</evidence>
<dbReference type="EMBL" id="CAJVQB010039644">
    <property type="protein sequence ID" value="CAG8827561.1"/>
    <property type="molecule type" value="Genomic_DNA"/>
</dbReference>
<name>A0ABN7WCR5_GIGMA</name>
<organism evidence="1 2">
    <name type="scientific">Gigaspora margarita</name>
    <dbReference type="NCBI Taxonomy" id="4874"/>
    <lineage>
        <taxon>Eukaryota</taxon>
        <taxon>Fungi</taxon>
        <taxon>Fungi incertae sedis</taxon>
        <taxon>Mucoromycota</taxon>
        <taxon>Glomeromycotina</taxon>
        <taxon>Glomeromycetes</taxon>
        <taxon>Diversisporales</taxon>
        <taxon>Gigasporaceae</taxon>
        <taxon>Gigaspora</taxon>
    </lineage>
</organism>
<sequence>MAVPNVTYLSGKRKKTEGETCLISLVEGMIELVVEVHQRHLARSCLDQVKHECQEQVIGIRFIKIIDPKVAIPIKNKALPVRSDRKTNSSNKPKTARI</sequence>
<feature type="non-terminal residue" evidence="1">
    <location>
        <position position="98"/>
    </location>
</feature>
<dbReference type="Proteomes" id="UP000789901">
    <property type="component" value="Unassembled WGS sequence"/>
</dbReference>
<proteinExistence type="predicted"/>
<evidence type="ECO:0000313" key="1">
    <source>
        <dbReference type="EMBL" id="CAG8827561.1"/>
    </source>
</evidence>
<gene>
    <name evidence="1" type="ORF">GMARGA_LOCUS29444</name>
</gene>
<reference evidence="1 2" key="1">
    <citation type="submission" date="2021-06" db="EMBL/GenBank/DDBJ databases">
        <authorList>
            <person name="Kallberg Y."/>
            <person name="Tangrot J."/>
            <person name="Rosling A."/>
        </authorList>
    </citation>
    <scope>NUCLEOTIDE SEQUENCE [LARGE SCALE GENOMIC DNA]</scope>
    <source>
        <strain evidence="1 2">120-4 pot B 10/14</strain>
    </source>
</reference>
<protein>
    <submittedName>
        <fullName evidence="1">32924_t:CDS:1</fullName>
    </submittedName>
</protein>
<keyword evidence="2" id="KW-1185">Reference proteome</keyword>
<accession>A0ABN7WCR5</accession>
<comment type="caution">
    <text evidence="1">The sequence shown here is derived from an EMBL/GenBank/DDBJ whole genome shotgun (WGS) entry which is preliminary data.</text>
</comment>